<accession>A0A0A9EV79</accession>
<reference evidence="2" key="1">
    <citation type="submission" date="2014-09" db="EMBL/GenBank/DDBJ databases">
        <authorList>
            <person name="Magalhaes I.L.F."/>
            <person name="Oliveira U."/>
            <person name="Santos F.R."/>
            <person name="Vidigal T.H.D.A."/>
            <person name="Brescovit A.D."/>
            <person name="Santos A.J."/>
        </authorList>
    </citation>
    <scope>NUCLEOTIDE SEQUENCE</scope>
    <source>
        <tissue evidence="2">Shoot tissue taken approximately 20 cm above the soil surface</tissue>
    </source>
</reference>
<name>A0A0A9EV79_ARUDO</name>
<reference evidence="2" key="2">
    <citation type="journal article" date="2015" name="Data Brief">
        <title>Shoot transcriptome of the giant reed, Arundo donax.</title>
        <authorList>
            <person name="Barrero R.A."/>
            <person name="Guerrero F.D."/>
            <person name="Moolhuijzen P."/>
            <person name="Goolsby J.A."/>
            <person name="Tidwell J."/>
            <person name="Bellgard S.E."/>
            <person name="Bellgard M.I."/>
        </authorList>
    </citation>
    <scope>NUCLEOTIDE SEQUENCE</scope>
    <source>
        <tissue evidence="2">Shoot tissue taken approximately 20 cm above the soil surface</tissue>
    </source>
</reference>
<protein>
    <submittedName>
        <fullName evidence="2">Uncharacterized protein</fullName>
    </submittedName>
</protein>
<evidence type="ECO:0000256" key="1">
    <source>
        <dbReference type="SAM" id="MobiDB-lite"/>
    </source>
</evidence>
<dbReference type="EMBL" id="GBRH01197938">
    <property type="protein sequence ID" value="JAD99957.1"/>
    <property type="molecule type" value="Transcribed_RNA"/>
</dbReference>
<evidence type="ECO:0000313" key="2">
    <source>
        <dbReference type="EMBL" id="JAD99957.1"/>
    </source>
</evidence>
<feature type="compositionally biased region" description="Basic residues" evidence="1">
    <location>
        <begin position="47"/>
        <end position="56"/>
    </location>
</feature>
<proteinExistence type="predicted"/>
<feature type="region of interest" description="Disordered" evidence="1">
    <location>
        <begin position="1"/>
        <end position="74"/>
    </location>
</feature>
<feature type="compositionally biased region" description="Gly residues" evidence="1">
    <location>
        <begin position="32"/>
        <end position="46"/>
    </location>
</feature>
<dbReference type="AlphaFoldDB" id="A0A0A9EV79"/>
<sequence length="210" mass="21500">MTCSLTITALPPPWPRAVLEHGHERGQAQPGPRGGPEPGGARGGLLGRRREHRGRGLGRDAGARGGRRRCGRGGVGGVWGVSGRGRRRRRGGRGGDVHDELHAAAAVSGDTADEVVLARGLQCDGGGAGAVAAERVAGGAGGVVRRGHLVHRVRPAGVVEHESIVDFKLLAGGPGGVIGAGRPAGRIADGVLCRRRRRGAAHEEQRGQGH</sequence>
<organism evidence="2">
    <name type="scientific">Arundo donax</name>
    <name type="common">Giant reed</name>
    <name type="synonym">Donax arundinaceus</name>
    <dbReference type="NCBI Taxonomy" id="35708"/>
    <lineage>
        <taxon>Eukaryota</taxon>
        <taxon>Viridiplantae</taxon>
        <taxon>Streptophyta</taxon>
        <taxon>Embryophyta</taxon>
        <taxon>Tracheophyta</taxon>
        <taxon>Spermatophyta</taxon>
        <taxon>Magnoliopsida</taxon>
        <taxon>Liliopsida</taxon>
        <taxon>Poales</taxon>
        <taxon>Poaceae</taxon>
        <taxon>PACMAD clade</taxon>
        <taxon>Arundinoideae</taxon>
        <taxon>Arundineae</taxon>
        <taxon>Arundo</taxon>
    </lineage>
</organism>